<organism evidence="1 2">
    <name type="scientific">Cupriavidus neocaledonicus</name>
    <dbReference type="NCBI Taxonomy" id="1040979"/>
    <lineage>
        <taxon>Bacteria</taxon>
        <taxon>Pseudomonadati</taxon>
        <taxon>Pseudomonadota</taxon>
        <taxon>Betaproteobacteria</taxon>
        <taxon>Burkholderiales</taxon>
        <taxon>Burkholderiaceae</taxon>
        <taxon>Cupriavidus</taxon>
    </lineage>
</organism>
<accession>A0A375H8Y1</accession>
<evidence type="ECO:0000313" key="1">
    <source>
        <dbReference type="EMBL" id="SPD46709.1"/>
    </source>
</evidence>
<reference evidence="1 2" key="1">
    <citation type="submission" date="2018-01" db="EMBL/GenBank/DDBJ databases">
        <authorList>
            <person name="Clerissi C."/>
        </authorList>
    </citation>
    <scope>NUCLEOTIDE SEQUENCE [LARGE SCALE GENOMIC DNA]</scope>
    <source>
        <strain evidence="1">Cupriavidus taiwanensis STM 6160</strain>
    </source>
</reference>
<proteinExistence type="predicted"/>
<dbReference type="EMBL" id="LT984806">
    <property type="protein sequence ID" value="SPD46709.1"/>
    <property type="molecule type" value="Genomic_DNA"/>
</dbReference>
<gene>
    <name evidence="1" type="ORF">CBM2607_11649</name>
</gene>
<sequence length="137" mass="15493">MAFAGNKGHHDEWYLFPSISSLPPCMVYDFRSDIKFELPPGCGDFEVVEIELSNALSALPVDDQLYLNPGRWSDVKKDLSEGWCYTPEMTLCEDGKPKLMNGRHRTVAMIRLLGLDYAQFAVPKEMVGAVRAHLKTR</sequence>
<protein>
    <submittedName>
        <fullName evidence="1">Uncharacterized protein</fullName>
    </submittedName>
</protein>
<evidence type="ECO:0000313" key="2">
    <source>
        <dbReference type="Proteomes" id="UP000255168"/>
    </source>
</evidence>
<name>A0A375H8Y1_9BURK</name>
<dbReference type="Proteomes" id="UP000255168">
    <property type="component" value="Chromosome I"/>
</dbReference>
<dbReference type="AlphaFoldDB" id="A0A375H8Y1"/>